<dbReference type="Pfam" id="PF01168">
    <property type="entry name" value="Ala_racemase_N"/>
    <property type="match status" value="1"/>
</dbReference>
<comment type="caution">
    <text evidence="4">The sequence shown here is derived from an EMBL/GenBank/DDBJ whole genome shotgun (WGS) entry which is preliminary data.</text>
</comment>
<dbReference type="PANTHER" id="PTHR28004:SF2">
    <property type="entry name" value="D-SERINE DEHYDRATASE"/>
    <property type="match status" value="1"/>
</dbReference>
<feature type="domain" description="D-serine dehydratase-like" evidence="3">
    <location>
        <begin position="252"/>
        <end position="345"/>
    </location>
</feature>
<name>A0A4Z0NMM7_9HYPH</name>
<comment type="similarity">
    <text evidence="1">Belongs to the DSD1 family.</text>
</comment>
<dbReference type="AlphaFoldDB" id="A0A4Z0NMM7"/>
<dbReference type="OrthoDB" id="9772497at2"/>
<dbReference type="SMART" id="SM01119">
    <property type="entry name" value="D-ser_dehydrat"/>
    <property type="match status" value="1"/>
</dbReference>
<dbReference type="EMBL" id="SRLB01000015">
    <property type="protein sequence ID" value="TGD97253.1"/>
    <property type="molecule type" value="Genomic_DNA"/>
</dbReference>
<dbReference type="PANTHER" id="PTHR28004">
    <property type="entry name" value="ZGC:162816-RELATED"/>
    <property type="match status" value="1"/>
</dbReference>
<evidence type="ECO:0000313" key="5">
    <source>
        <dbReference type="Proteomes" id="UP000297535"/>
    </source>
</evidence>
<gene>
    <name evidence="4" type="ORF">EU555_20225</name>
</gene>
<keyword evidence="5" id="KW-1185">Reference proteome</keyword>
<dbReference type="Gene3D" id="3.20.20.10">
    <property type="entry name" value="Alanine racemase"/>
    <property type="match status" value="1"/>
</dbReference>
<dbReference type="RefSeq" id="WP_135417194.1">
    <property type="nucleotide sequence ID" value="NZ_SRLB01000015.1"/>
</dbReference>
<dbReference type="Pfam" id="PF14031">
    <property type="entry name" value="D-ser_dehydrat"/>
    <property type="match status" value="1"/>
</dbReference>
<evidence type="ECO:0000259" key="3">
    <source>
        <dbReference type="SMART" id="SM01119"/>
    </source>
</evidence>
<dbReference type="InterPro" id="IPR029066">
    <property type="entry name" value="PLP-binding_barrel"/>
</dbReference>
<dbReference type="InterPro" id="IPR001608">
    <property type="entry name" value="Ala_racemase_N"/>
</dbReference>
<dbReference type="Proteomes" id="UP000297535">
    <property type="component" value="Unassembled WGS sequence"/>
</dbReference>
<accession>A0A4Z0NMM7</accession>
<reference evidence="4 5" key="1">
    <citation type="submission" date="2019-04" db="EMBL/GenBank/DDBJ databases">
        <authorList>
            <person name="Feng G."/>
            <person name="Zhu H."/>
        </authorList>
    </citation>
    <scope>NUCLEOTIDE SEQUENCE [LARGE SCALE GENOMIC DNA]</scope>
    <source>
        <strain evidence="4 5">6HR-1</strain>
    </source>
</reference>
<dbReference type="InterPro" id="IPR026956">
    <property type="entry name" value="D-ser_dehydrat-like_dom"/>
</dbReference>
<dbReference type="SUPFAM" id="SSF51419">
    <property type="entry name" value="PLP-binding barrel"/>
    <property type="match status" value="1"/>
</dbReference>
<dbReference type="GO" id="GO:0036088">
    <property type="term" value="P:D-serine catabolic process"/>
    <property type="evidence" value="ECO:0007669"/>
    <property type="project" value="TreeGrafter"/>
</dbReference>
<evidence type="ECO:0000256" key="1">
    <source>
        <dbReference type="ARBA" id="ARBA00005323"/>
    </source>
</evidence>
<dbReference type="Gene3D" id="2.40.37.20">
    <property type="entry name" value="D-serine dehydratase-like domain"/>
    <property type="match status" value="1"/>
</dbReference>
<sequence>MAPALREEIARRYGTPAVVIDLDRVARNIARLQAACEAGGVANRPHVKTHKSPVLARMQIEAGARGVTCQKLGEAEVMAAAGIDDILISYNLLGPQAVGRLGRLLRESAARITVAADNPVTVAGLPEAARAGGRTLDVVVECDTGRRRAGVETPGEAVALARDIAGRPGLAFAGLLLYPPTGGVASAQRFLDEAQAGLAAHGLSARIVSTGGTPNLPEIGQVRGATEHRAGTVIFNDRMMMAAGVATLQDCALAVLARVVSRAAPERGILDAGSKTLTSDTGGGLDGFGLLPDHPGARIAAFAEEHGFLDLSACPERPAVGTLVEVVPNHVCVVVNMVDALVAVRDGAIVGTIPVEARGMIA</sequence>
<evidence type="ECO:0000256" key="2">
    <source>
        <dbReference type="ARBA" id="ARBA00023239"/>
    </source>
</evidence>
<dbReference type="InterPro" id="IPR051466">
    <property type="entry name" value="D-amino_acid_metab_enzyme"/>
</dbReference>
<keyword evidence="2" id="KW-0456">Lyase</keyword>
<proteinExistence type="inferred from homology"/>
<dbReference type="InterPro" id="IPR042208">
    <property type="entry name" value="D-ser_dehydrat-like_sf"/>
</dbReference>
<protein>
    <submittedName>
        <fullName evidence="4">D-TA family PLP-dependent enzyme</fullName>
    </submittedName>
</protein>
<organism evidence="4 5">
    <name type="scientific">Methylobacterium nonmethylotrophicum</name>
    <dbReference type="NCBI Taxonomy" id="1141884"/>
    <lineage>
        <taxon>Bacteria</taxon>
        <taxon>Pseudomonadati</taxon>
        <taxon>Pseudomonadota</taxon>
        <taxon>Alphaproteobacteria</taxon>
        <taxon>Hyphomicrobiales</taxon>
        <taxon>Methylobacteriaceae</taxon>
        <taxon>Methylobacterium</taxon>
    </lineage>
</organism>
<dbReference type="GO" id="GO:0008721">
    <property type="term" value="F:D-serine ammonia-lyase activity"/>
    <property type="evidence" value="ECO:0007669"/>
    <property type="project" value="TreeGrafter"/>
</dbReference>
<evidence type="ECO:0000313" key="4">
    <source>
        <dbReference type="EMBL" id="TGD97253.1"/>
    </source>
</evidence>